<protein>
    <submittedName>
        <fullName evidence="1">Uncharacterized protein</fullName>
    </submittedName>
</protein>
<comment type="caution">
    <text evidence="1">The sequence shown here is derived from an EMBL/GenBank/DDBJ whole genome shotgun (WGS) entry which is preliminary data.</text>
</comment>
<dbReference type="AlphaFoldDB" id="A0A2H9T6D9"/>
<sequence>MLMATFFCFLLKPALKVFVLFNRLTAICRNPASNSAASPLLIRQLSSRMATSSFQCSLFSICQWDRVATAST</sequence>
<evidence type="ECO:0000313" key="1">
    <source>
        <dbReference type="EMBL" id="PJE78768.1"/>
    </source>
</evidence>
<proteinExistence type="predicted"/>
<gene>
    <name evidence="1" type="ORF">CI610_02274</name>
</gene>
<dbReference type="EMBL" id="NSIT01000130">
    <property type="protein sequence ID" value="PJE78768.1"/>
    <property type="molecule type" value="Genomic_DNA"/>
</dbReference>
<organism evidence="1">
    <name type="scientific">invertebrate metagenome</name>
    <dbReference type="NCBI Taxonomy" id="1711999"/>
    <lineage>
        <taxon>unclassified sequences</taxon>
        <taxon>metagenomes</taxon>
        <taxon>organismal metagenomes</taxon>
    </lineage>
</organism>
<reference evidence="1" key="1">
    <citation type="journal article" date="2017" name="Appl. Environ. Microbiol.">
        <title>Molecular characterization of an Endozoicomonas-like organism causing infection in king scallop Pecten maximus L.</title>
        <authorList>
            <person name="Cano I."/>
            <person name="van Aerle R."/>
            <person name="Ross S."/>
            <person name="Verner-Jeffreys D.W."/>
            <person name="Paley R.K."/>
            <person name="Rimmer G."/>
            <person name="Ryder D."/>
            <person name="Hooper P."/>
            <person name="Stone D."/>
            <person name="Feist S.W."/>
        </authorList>
    </citation>
    <scope>NUCLEOTIDE SEQUENCE</scope>
</reference>
<accession>A0A2H9T6D9</accession>
<name>A0A2H9T6D9_9ZZZZ</name>